<organism evidence="4 5">
    <name type="scientific">Albidiferax ferrireducens (strain ATCC BAA-621 / DSM 15236 / T118)</name>
    <name type="common">Rhodoferax ferrireducens</name>
    <dbReference type="NCBI Taxonomy" id="338969"/>
    <lineage>
        <taxon>Bacteria</taxon>
        <taxon>Pseudomonadati</taxon>
        <taxon>Pseudomonadota</taxon>
        <taxon>Betaproteobacteria</taxon>
        <taxon>Burkholderiales</taxon>
        <taxon>Comamonadaceae</taxon>
        <taxon>Rhodoferax</taxon>
    </lineage>
</organism>
<evidence type="ECO:0000256" key="1">
    <source>
        <dbReference type="ARBA" id="ARBA00023125"/>
    </source>
</evidence>
<dbReference type="Proteomes" id="UP000008332">
    <property type="component" value="Plasmid unnamed1"/>
</dbReference>
<dbReference type="HOGENOM" id="CLU_2002107_0_0_4"/>
<dbReference type="SUPFAM" id="SSF50249">
    <property type="entry name" value="Nucleic acid-binding proteins"/>
    <property type="match status" value="1"/>
</dbReference>
<dbReference type="Gene3D" id="2.40.50.140">
    <property type="entry name" value="Nucleic acid-binding proteins"/>
    <property type="match status" value="1"/>
</dbReference>
<evidence type="ECO:0000256" key="3">
    <source>
        <dbReference type="RuleBase" id="RU000524"/>
    </source>
</evidence>
<evidence type="ECO:0000313" key="5">
    <source>
        <dbReference type="Proteomes" id="UP000008332"/>
    </source>
</evidence>
<geneLocation type="plasmid" evidence="5">
    <name>pDSM15236</name>
</geneLocation>
<dbReference type="InterPro" id="IPR000424">
    <property type="entry name" value="Primosome_PriB/ssb"/>
</dbReference>
<keyword evidence="4" id="KW-0614">Plasmid</keyword>
<dbReference type="PROSITE" id="PS50935">
    <property type="entry name" value="SSB"/>
    <property type="match status" value="1"/>
</dbReference>
<dbReference type="EMBL" id="CP000268">
    <property type="protein sequence ID" value="ABD71962.1"/>
    <property type="molecule type" value="Genomic_DNA"/>
</dbReference>
<dbReference type="eggNOG" id="COG0629">
    <property type="taxonomic scope" value="Bacteria"/>
</dbReference>
<dbReference type="InterPro" id="IPR012340">
    <property type="entry name" value="NA-bd_OB-fold"/>
</dbReference>
<dbReference type="Pfam" id="PF00436">
    <property type="entry name" value="SSB"/>
    <property type="match status" value="1"/>
</dbReference>
<dbReference type="NCBIfam" id="TIGR00621">
    <property type="entry name" value="ssb"/>
    <property type="match status" value="1"/>
</dbReference>
<keyword evidence="1 2" id="KW-0238">DNA-binding</keyword>
<dbReference type="PIRSF" id="PIRSF002070">
    <property type="entry name" value="SSB"/>
    <property type="match status" value="1"/>
</dbReference>
<dbReference type="GO" id="GO:0006260">
    <property type="term" value="P:DNA replication"/>
    <property type="evidence" value="ECO:0007669"/>
    <property type="project" value="InterPro"/>
</dbReference>
<proteinExistence type="predicted"/>
<dbReference type="GO" id="GO:0003697">
    <property type="term" value="F:single-stranded DNA binding"/>
    <property type="evidence" value="ECO:0007669"/>
    <property type="project" value="InterPro"/>
</dbReference>
<keyword evidence="5" id="KW-1185">Reference proteome</keyword>
<protein>
    <recommendedName>
        <fullName evidence="2 3">Single-stranded DNA-binding protein</fullName>
    </recommendedName>
</protein>
<dbReference type="AlphaFoldDB" id="Q21QI3"/>
<name>Q21QI3_ALBFT</name>
<sequence length="124" mass="13901">MMNHVVISGHLGKDIDLRIGENTRAEGEISVAVNDYIGRDDNTGDAKYWTTWVTAVIYGDRARALQDQLYKSRFVCVSGQLRTRNYKVADGKTLPLTYILVDHIEFDRKANPAQPGPDSQKDSS</sequence>
<dbReference type="OrthoDB" id="9809878at2"/>
<gene>
    <name evidence="4" type="ordered locus">Rfer_4275</name>
</gene>
<dbReference type="CDD" id="cd04496">
    <property type="entry name" value="SSB_OBF"/>
    <property type="match status" value="1"/>
</dbReference>
<reference evidence="5" key="1">
    <citation type="submission" date="2006-02" db="EMBL/GenBank/DDBJ databases">
        <title>Complete sequence of plasmid 1 of Rhodoferax ferrireducens DSM 15236.</title>
        <authorList>
            <person name="Copeland A."/>
            <person name="Lucas S."/>
            <person name="Lapidus A."/>
            <person name="Barry K."/>
            <person name="Detter J.C."/>
            <person name="Glavina del Rio T."/>
            <person name="Hammon N."/>
            <person name="Israni S."/>
            <person name="Pitluck S."/>
            <person name="Brettin T."/>
            <person name="Bruce D."/>
            <person name="Han C."/>
            <person name="Tapia R."/>
            <person name="Gilna P."/>
            <person name="Kiss H."/>
            <person name="Schmutz J."/>
            <person name="Larimer F."/>
            <person name="Land M."/>
            <person name="Kyrpides N."/>
            <person name="Ivanova N."/>
            <person name="Richardson P."/>
        </authorList>
    </citation>
    <scope>NUCLEOTIDE SEQUENCE [LARGE SCALE GENOMIC DNA]</scope>
    <source>
        <strain evidence="5">ATCC BAA-621 / DSM 15236 / T118</strain>
        <plasmid evidence="5">Plasmid pDSM15236</plasmid>
    </source>
</reference>
<dbReference type="InterPro" id="IPR011344">
    <property type="entry name" value="ssDNA-bd"/>
</dbReference>
<evidence type="ECO:0000256" key="2">
    <source>
        <dbReference type="PIRNR" id="PIRNR002070"/>
    </source>
</evidence>
<evidence type="ECO:0000313" key="4">
    <source>
        <dbReference type="EMBL" id="ABD71962.1"/>
    </source>
</evidence>
<dbReference type="KEGG" id="rfr:Rfer_4275"/>
<accession>Q21QI3</accession>